<evidence type="ECO:0000256" key="1">
    <source>
        <dbReference type="SAM" id="MobiDB-lite"/>
    </source>
</evidence>
<proteinExistence type="predicted"/>
<evidence type="ECO:0000313" key="2">
    <source>
        <dbReference type="EMBL" id="CAJ1399877.1"/>
    </source>
</evidence>
<comment type="caution">
    <text evidence="2">The sequence shown here is derived from an EMBL/GenBank/DDBJ whole genome shotgun (WGS) entry which is preliminary data.</text>
</comment>
<sequence>MADKLFGTFSELKTEMQKFQEVYAVHEVHEGHWGTRCTKFAHSTCQECEGGFVKRNGGCASCASSSAWLDEDGLSCDQTMMSQPKAPTRRLPIWRRSHDFERPTLGIEIGDHSPTRAPHSATLSTRL</sequence>
<accession>A0AA36NAA9</accession>
<keyword evidence="3" id="KW-1185">Reference proteome</keyword>
<organism evidence="2 3">
    <name type="scientific">Effrenium voratum</name>
    <dbReference type="NCBI Taxonomy" id="2562239"/>
    <lineage>
        <taxon>Eukaryota</taxon>
        <taxon>Sar</taxon>
        <taxon>Alveolata</taxon>
        <taxon>Dinophyceae</taxon>
        <taxon>Suessiales</taxon>
        <taxon>Symbiodiniaceae</taxon>
        <taxon>Effrenium</taxon>
    </lineage>
</organism>
<dbReference type="Proteomes" id="UP001178507">
    <property type="component" value="Unassembled WGS sequence"/>
</dbReference>
<dbReference type="EMBL" id="CAUJNA010003350">
    <property type="protein sequence ID" value="CAJ1399877.1"/>
    <property type="molecule type" value="Genomic_DNA"/>
</dbReference>
<gene>
    <name evidence="2" type="ORF">EVOR1521_LOCUS23333</name>
</gene>
<protein>
    <submittedName>
        <fullName evidence="2">Uncharacterized protein</fullName>
    </submittedName>
</protein>
<dbReference type="AlphaFoldDB" id="A0AA36NAA9"/>
<name>A0AA36NAA9_9DINO</name>
<reference evidence="2" key="1">
    <citation type="submission" date="2023-08" db="EMBL/GenBank/DDBJ databases">
        <authorList>
            <person name="Chen Y."/>
            <person name="Shah S."/>
            <person name="Dougan E. K."/>
            <person name="Thang M."/>
            <person name="Chan C."/>
        </authorList>
    </citation>
    <scope>NUCLEOTIDE SEQUENCE</scope>
</reference>
<feature type="region of interest" description="Disordered" evidence="1">
    <location>
        <begin position="106"/>
        <end position="127"/>
    </location>
</feature>
<evidence type="ECO:0000313" key="3">
    <source>
        <dbReference type="Proteomes" id="UP001178507"/>
    </source>
</evidence>